<dbReference type="Gene3D" id="3.20.110.10">
    <property type="entry name" value="Glycoside hydrolase 38, N terminal domain"/>
    <property type="match status" value="1"/>
</dbReference>
<evidence type="ECO:0000259" key="2">
    <source>
        <dbReference type="Pfam" id="PF01074"/>
    </source>
</evidence>
<protein>
    <recommendedName>
        <fullName evidence="2">Glycoside hydrolase family 38 N-terminal domain-containing protein</fullName>
    </recommendedName>
</protein>
<dbReference type="InterPro" id="IPR011330">
    <property type="entry name" value="Glyco_hydro/deAcase_b/a-brl"/>
</dbReference>
<feature type="domain" description="Glycoside hydrolase family 38 N-terminal" evidence="2">
    <location>
        <begin position="47"/>
        <end position="280"/>
    </location>
</feature>
<gene>
    <name evidence="3" type="ORF">SMN809_LOCUS48502</name>
</gene>
<dbReference type="InterPro" id="IPR050843">
    <property type="entry name" value="Glycosyl_Hydrlase_38"/>
</dbReference>
<dbReference type="EMBL" id="CAJOBI010155959">
    <property type="protein sequence ID" value="CAF4831415.1"/>
    <property type="molecule type" value="Genomic_DNA"/>
</dbReference>
<dbReference type="SUPFAM" id="SSF88713">
    <property type="entry name" value="Glycoside hydrolase/deacetylase"/>
    <property type="match status" value="1"/>
</dbReference>
<keyword evidence="1" id="KW-0732">Signal</keyword>
<dbReference type="CDD" id="cd10810">
    <property type="entry name" value="GH38N_AMII_LAM_like"/>
    <property type="match status" value="1"/>
</dbReference>
<dbReference type="PANTHER" id="PTHR11607">
    <property type="entry name" value="ALPHA-MANNOSIDASE"/>
    <property type="match status" value="1"/>
</dbReference>
<evidence type="ECO:0000256" key="1">
    <source>
        <dbReference type="SAM" id="SignalP"/>
    </source>
</evidence>
<dbReference type="InterPro" id="IPR000602">
    <property type="entry name" value="Glyco_hydro_38_N"/>
</dbReference>
<feature type="non-terminal residue" evidence="3">
    <location>
        <position position="1"/>
    </location>
</feature>
<feature type="chain" id="PRO_5035834553" description="Glycoside hydrolase family 38 N-terminal domain-containing protein" evidence="1">
    <location>
        <begin position="30"/>
        <end position="291"/>
    </location>
</feature>
<dbReference type="AlphaFoldDB" id="A0A8S3BNP2"/>
<sequence>CEFKIMHVSTYCGLILIIATVNFVSPTKSSNGCGYAACNLGDPTKLNVHIVSHTHDDVGWLKTIDQYYYGSRNNIQHAGVQYILDSVIRALDENTDRRFIYVEIAFFWRWWNEQTDTMRNKVRGFVNDGRLEFISGGWCMNDEATTHYNSIIDQHSLGAEFLRDQFGECGRPKIGWQVDPFGHSREQGSLLAQMGFDGLFQGRVDYQDWQTRNRTKTMEMVWKTSTNLGNQSWLFTAILRDEYSPPDGLCFDDSCADPPIMDDPRLHDYNVPERVQAFIQASQKQVCTRRN</sequence>
<accession>A0A8S3BNP2</accession>
<dbReference type="Pfam" id="PF01074">
    <property type="entry name" value="Glyco_hydro_38N"/>
    <property type="match status" value="1"/>
</dbReference>
<dbReference type="PANTHER" id="PTHR11607:SF3">
    <property type="entry name" value="LYSOSOMAL ALPHA-MANNOSIDASE"/>
    <property type="match status" value="1"/>
</dbReference>
<evidence type="ECO:0000313" key="4">
    <source>
        <dbReference type="Proteomes" id="UP000676336"/>
    </source>
</evidence>
<name>A0A8S3BNP2_9BILA</name>
<comment type="caution">
    <text evidence="3">The sequence shown here is derived from an EMBL/GenBank/DDBJ whole genome shotgun (WGS) entry which is preliminary data.</text>
</comment>
<dbReference type="InterPro" id="IPR027291">
    <property type="entry name" value="Glyco_hydro_38_N_sf"/>
</dbReference>
<reference evidence="3" key="1">
    <citation type="submission" date="2021-02" db="EMBL/GenBank/DDBJ databases">
        <authorList>
            <person name="Nowell W R."/>
        </authorList>
    </citation>
    <scope>NUCLEOTIDE SEQUENCE</scope>
</reference>
<dbReference type="GO" id="GO:0005764">
    <property type="term" value="C:lysosome"/>
    <property type="evidence" value="ECO:0007669"/>
    <property type="project" value="TreeGrafter"/>
</dbReference>
<feature type="signal peptide" evidence="1">
    <location>
        <begin position="1"/>
        <end position="29"/>
    </location>
</feature>
<organism evidence="3 4">
    <name type="scientific">Rotaria magnacalcarata</name>
    <dbReference type="NCBI Taxonomy" id="392030"/>
    <lineage>
        <taxon>Eukaryota</taxon>
        <taxon>Metazoa</taxon>
        <taxon>Spiralia</taxon>
        <taxon>Gnathifera</taxon>
        <taxon>Rotifera</taxon>
        <taxon>Eurotatoria</taxon>
        <taxon>Bdelloidea</taxon>
        <taxon>Philodinida</taxon>
        <taxon>Philodinidae</taxon>
        <taxon>Rotaria</taxon>
    </lineage>
</organism>
<proteinExistence type="predicted"/>
<dbReference type="GO" id="GO:0004559">
    <property type="term" value="F:alpha-mannosidase activity"/>
    <property type="evidence" value="ECO:0007669"/>
    <property type="project" value="InterPro"/>
</dbReference>
<dbReference type="Proteomes" id="UP000676336">
    <property type="component" value="Unassembled WGS sequence"/>
</dbReference>
<dbReference type="FunFam" id="3.20.110.10:FF:000001">
    <property type="entry name" value="Alpha-mannosidase"/>
    <property type="match status" value="1"/>
</dbReference>
<dbReference type="GO" id="GO:0006013">
    <property type="term" value="P:mannose metabolic process"/>
    <property type="evidence" value="ECO:0007669"/>
    <property type="project" value="InterPro"/>
</dbReference>
<evidence type="ECO:0000313" key="3">
    <source>
        <dbReference type="EMBL" id="CAF4831415.1"/>
    </source>
</evidence>